<dbReference type="RefSeq" id="WP_379666992.1">
    <property type="nucleotide sequence ID" value="NZ_JBHULH010000008.1"/>
</dbReference>
<keyword evidence="2" id="KW-1185">Reference proteome</keyword>
<evidence type="ECO:0000313" key="1">
    <source>
        <dbReference type="EMBL" id="MFD2568289.1"/>
    </source>
</evidence>
<accession>A0ABW5LWE9</accession>
<name>A0ABW5LWE9_9FLAO</name>
<protein>
    <submittedName>
        <fullName evidence="1">Uncharacterized protein</fullName>
    </submittedName>
</protein>
<organism evidence="1 2">
    <name type="scientific">Pseudotenacibaculum haliotis</name>
    <dbReference type="NCBI Taxonomy" id="1862138"/>
    <lineage>
        <taxon>Bacteria</taxon>
        <taxon>Pseudomonadati</taxon>
        <taxon>Bacteroidota</taxon>
        <taxon>Flavobacteriia</taxon>
        <taxon>Flavobacteriales</taxon>
        <taxon>Flavobacteriaceae</taxon>
        <taxon>Pseudotenacibaculum</taxon>
    </lineage>
</organism>
<sequence>MLESGNFWKPYQSSEYEQLPELPFFHNTTEFIYSKIEDSFWRLKAVEEDKFYGEKKVFFFYGNPLYVSKKWEPPVILGIHIKVKNSSFCITPTDTGMIKNMKENEITRISKIPDEELFNYVNHVDLDDMIQYINNFIFDWYGDIKNYTEVKLKDSFEPHSIPIQKEHHKLLEADMESVFNEDFLKENNLDLDKRKGTVELAIGDNGNLILPFTARLAFVALPEDKRGNNFHIKKLKEYFDKNHGEIVDDSKIYPYDYLENGAHKSIKQIMDECRGEYYKRFKIN</sequence>
<dbReference type="EMBL" id="JBHULH010000008">
    <property type="protein sequence ID" value="MFD2568289.1"/>
    <property type="molecule type" value="Genomic_DNA"/>
</dbReference>
<gene>
    <name evidence="1" type="ORF">ACFSRZ_13000</name>
</gene>
<dbReference type="Proteomes" id="UP001597508">
    <property type="component" value="Unassembled WGS sequence"/>
</dbReference>
<evidence type="ECO:0000313" key="2">
    <source>
        <dbReference type="Proteomes" id="UP001597508"/>
    </source>
</evidence>
<comment type="caution">
    <text evidence="1">The sequence shown here is derived from an EMBL/GenBank/DDBJ whole genome shotgun (WGS) entry which is preliminary data.</text>
</comment>
<proteinExistence type="predicted"/>
<reference evidence="2" key="1">
    <citation type="journal article" date="2019" name="Int. J. Syst. Evol. Microbiol.">
        <title>The Global Catalogue of Microorganisms (GCM) 10K type strain sequencing project: providing services to taxonomists for standard genome sequencing and annotation.</title>
        <authorList>
            <consortium name="The Broad Institute Genomics Platform"/>
            <consortium name="The Broad Institute Genome Sequencing Center for Infectious Disease"/>
            <person name="Wu L."/>
            <person name="Ma J."/>
        </authorList>
    </citation>
    <scope>NUCLEOTIDE SEQUENCE [LARGE SCALE GENOMIC DNA]</scope>
    <source>
        <strain evidence="2">KCTC 52127</strain>
    </source>
</reference>